<dbReference type="SUPFAM" id="SSF102114">
    <property type="entry name" value="Radical SAM enzymes"/>
    <property type="match status" value="1"/>
</dbReference>
<name>A0A0U3F5I7_9CREN</name>
<evidence type="ECO:0000259" key="9">
    <source>
        <dbReference type="PROSITE" id="PS51918"/>
    </source>
</evidence>
<dbReference type="GO" id="GO:0051539">
    <property type="term" value="F:4 iron, 4 sulfur cluster binding"/>
    <property type="evidence" value="ECO:0007669"/>
    <property type="project" value="UniProtKB-UniRule"/>
</dbReference>
<protein>
    <recommendedName>
        <fullName evidence="8">7-carboxy-7-deazaguanine synthase</fullName>
        <shortName evidence="8">CDG synthase</shortName>
        <ecNumber evidence="8">4.3.99.3</ecNumber>
    </recommendedName>
    <alternativeName>
        <fullName evidence="8">Archaeosine biosynthesis protein QueE</fullName>
    </alternativeName>
</protein>
<feature type="binding site" evidence="8">
    <location>
        <position position="37"/>
    </location>
    <ligand>
        <name>[4Fe-4S] cluster</name>
        <dbReference type="ChEBI" id="CHEBI:49883"/>
        <note>4Fe-4S-S-AdoMet</note>
    </ligand>
</feature>
<keyword evidence="5 8" id="KW-0408">Iron</keyword>
<feature type="binding site" evidence="8">
    <location>
        <position position="33"/>
    </location>
    <ligand>
        <name>substrate</name>
    </ligand>
</feature>
<dbReference type="GO" id="GO:0016840">
    <property type="term" value="F:carbon-nitrogen lyase activity"/>
    <property type="evidence" value="ECO:0007669"/>
    <property type="project" value="UniProtKB-UniRule"/>
</dbReference>
<comment type="similarity">
    <text evidence="8">Belongs to the radical SAM superfamily. 7-carboxy-7-deazaguanine synthase family.</text>
</comment>
<comment type="pathway">
    <text evidence="8">Purine metabolism; 7-cyano-7-deazaguanine biosynthesis.</text>
</comment>
<dbReference type="PANTHER" id="PTHR42836">
    <property type="entry name" value="7-CARBOXY-7-DEAZAGUANINE SYNTHASE"/>
    <property type="match status" value="1"/>
</dbReference>
<feature type="binding site" evidence="8">
    <location>
        <begin position="127"/>
        <end position="129"/>
    </location>
    <ligand>
        <name>S-adenosyl-L-methionine</name>
        <dbReference type="ChEBI" id="CHEBI:59789"/>
    </ligand>
</feature>
<dbReference type="KEGG" id="iis:EYM_00085"/>
<dbReference type="EMBL" id="CP006867">
    <property type="protein sequence ID" value="ALU11336.1"/>
    <property type="molecule type" value="Genomic_DNA"/>
</dbReference>
<feature type="binding site" evidence="8">
    <location>
        <position position="41"/>
    </location>
    <ligand>
        <name>[4Fe-4S] cluster</name>
        <dbReference type="ChEBI" id="CHEBI:49883"/>
        <note>4Fe-4S-S-AdoMet</note>
    </ligand>
</feature>
<dbReference type="PATRIC" id="fig|940295.4.peg.18"/>
<dbReference type="STRING" id="940295.EYM_00085"/>
<dbReference type="InterPro" id="IPR013785">
    <property type="entry name" value="Aldolase_TIM"/>
</dbReference>
<keyword evidence="7 8" id="KW-0456">Lyase</keyword>
<dbReference type="GO" id="GO:0000287">
    <property type="term" value="F:magnesium ion binding"/>
    <property type="evidence" value="ECO:0007669"/>
    <property type="project" value="UniProtKB-UniRule"/>
</dbReference>
<comment type="function">
    <text evidence="8">Catalyzes the complex heterocyclic radical-mediated conversion of 6-carboxy-5,6,7,8-tetrahydropterin (CPH4) to 7-carboxy-7-deazaguanine (CDG), a step common to the biosynthetic pathways of all 7-deazapurine-containing compounds.</text>
</comment>
<comment type="catalytic activity">
    <reaction evidence="8">
        <text>6-carboxy-5,6,7,8-tetrahydropterin + H(+) = 7-carboxy-7-carbaguanine + NH4(+)</text>
        <dbReference type="Rhea" id="RHEA:27974"/>
        <dbReference type="ChEBI" id="CHEBI:15378"/>
        <dbReference type="ChEBI" id="CHEBI:28938"/>
        <dbReference type="ChEBI" id="CHEBI:61032"/>
        <dbReference type="ChEBI" id="CHEBI:61036"/>
        <dbReference type="EC" id="4.3.99.3"/>
    </reaction>
</comment>
<feature type="domain" description="Radical SAM core" evidence="9">
    <location>
        <begin position="24"/>
        <end position="226"/>
    </location>
</feature>
<evidence type="ECO:0000313" key="10">
    <source>
        <dbReference type="EMBL" id="ALU11336.1"/>
    </source>
</evidence>
<dbReference type="GO" id="GO:1904047">
    <property type="term" value="F:S-adenosyl-L-methionine binding"/>
    <property type="evidence" value="ECO:0007669"/>
    <property type="project" value="UniProtKB-UniRule"/>
</dbReference>
<comment type="cofactor">
    <cofactor evidence="8">
        <name>Mg(2+)</name>
        <dbReference type="ChEBI" id="CHEBI:18420"/>
    </cofactor>
</comment>
<dbReference type="EC" id="4.3.99.3" evidence="8"/>
<feature type="binding site" evidence="8">
    <location>
        <position position="44"/>
    </location>
    <ligand>
        <name>[4Fe-4S] cluster</name>
        <dbReference type="ChEBI" id="CHEBI:49883"/>
        <note>4Fe-4S-S-AdoMet</note>
    </ligand>
</feature>
<accession>A0A0U3F5I7</accession>
<dbReference type="InterPro" id="IPR024924">
    <property type="entry name" value="7-CO-7-deazaguanine_synth-like"/>
</dbReference>
<evidence type="ECO:0000256" key="3">
    <source>
        <dbReference type="ARBA" id="ARBA00022723"/>
    </source>
</evidence>
<dbReference type="PANTHER" id="PTHR42836:SF1">
    <property type="entry name" value="7-CARBOXY-7-DEAZAGUANINE SYNTHASE"/>
    <property type="match status" value="1"/>
</dbReference>
<evidence type="ECO:0000256" key="4">
    <source>
        <dbReference type="ARBA" id="ARBA00022842"/>
    </source>
</evidence>
<dbReference type="UniPathway" id="UPA00391"/>
<dbReference type="InterPro" id="IPR058240">
    <property type="entry name" value="rSAM_sf"/>
</dbReference>
<keyword evidence="3 8" id="KW-0479">Metal-binding</keyword>
<evidence type="ECO:0000256" key="1">
    <source>
        <dbReference type="ARBA" id="ARBA00022485"/>
    </source>
</evidence>
<dbReference type="PROSITE" id="PS51918">
    <property type="entry name" value="RADICAL_SAM"/>
    <property type="match status" value="1"/>
</dbReference>
<dbReference type="InterPro" id="IPR007197">
    <property type="entry name" value="rSAM"/>
</dbReference>
<feature type="binding site" evidence="8">
    <location>
        <begin position="18"/>
        <end position="20"/>
    </location>
    <ligand>
        <name>substrate</name>
    </ligand>
</feature>
<dbReference type="HAMAP" id="MF_00917">
    <property type="entry name" value="QueE"/>
    <property type="match status" value="1"/>
</dbReference>
<evidence type="ECO:0000256" key="8">
    <source>
        <dbReference type="HAMAP-Rule" id="MF_00917"/>
    </source>
</evidence>
<reference evidence="10 11" key="1">
    <citation type="submission" date="2013-11" db="EMBL/GenBank/DDBJ databases">
        <title>Comparative genomics of Ignicoccus.</title>
        <authorList>
            <person name="Podar M."/>
        </authorList>
    </citation>
    <scope>NUCLEOTIDE SEQUENCE [LARGE SCALE GENOMIC DNA]</scope>
    <source>
        <strain evidence="10 11">DSM 13165</strain>
    </source>
</reference>
<comment type="caution">
    <text evidence="8">Lacks conserved residue(s) required for the propagation of feature annotation.</text>
</comment>
<evidence type="ECO:0000313" key="11">
    <source>
        <dbReference type="Proteomes" id="UP000060778"/>
    </source>
</evidence>
<keyword evidence="2 8" id="KW-0949">S-adenosyl-L-methionine</keyword>
<comment type="cofactor">
    <cofactor evidence="8">
        <name>[4Fe-4S] cluster</name>
        <dbReference type="ChEBI" id="CHEBI:49883"/>
    </cofactor>
    <text evidence="8">Binds 1 [4Fe-4S] cluster. The cluster is coordinated with 3 cysteines and an exchangeable S-adenosyl-L-methionine.</text>
</comment>
<keyword evidence="4 8" id="KW-0460">Magnesium</keyword>
<proteinExistence type="inferred from homology"/>
<keyword evidence="1 8" id="KW-0004">4Fe-4S</keyword>
<comment type="cofactor">
    <cofactor evidence="8">
        <name>S-adenosyl-L-methionine</name>
        <dbReference type="ChEBI" id="CHEBI:59789"/>
    </cofactor>
    <text evidence="8">Binds 1 S-adenosyl-L-methionine per subunit.</text>
</comment>
<dbReference type="CDD" id="cd01335">
    <property type="entry name" value="Radical_SAM"/>
    <property type="match status" value="1"/>
</dbReference>
<dbReference type="Proteomes" id="UP000060778">
    <property type="component" value="Chromosome"/>
</dbReference>
<keyword evidence="11" id="KW-1185">Reference proteome</keyword>
<comment type="subunit">
    <text evidence="8">Homodimer.</text>
</comment>
<feature type="binding site" evidence="8">
    <location>
        <position position="78"/>
    </location>
    <ligand>
        <name>S-adenosyl-L-methionine</name>
        <dbReference type="ChEBI" id="CHEBI:59789"/>
    </ligand>
</feature>
<dbReference type="PIRSF" id="PIRSF000370">
    <property type="entry name" value="QueE"/>
    <property type="match status" value="1"/>
</dbReference>
<sequence>MEPKGNFMIFIIEKFVSVQGEGLNVGTPALFIRLAQCNLRCPWCDTKYSWRKGTPISIEDLVNYVLDENLPLVVLTGGEPLIYSYEIAEFLRRLRERGYEGKVQIETNGTIEPRPLRGFDNYVLSISPKVTCVYKVYFVNLIKRIINNYNVLEIKIVVSNDDIKCLRQFIDELGDVEVPLIVQPLHRPNSNYAMDSKAIVEEILSDPSLRRKVRVIPQLHKLIGIK</sequence>
<evidence type="ECO:0000256" key="6">
    <source>
        <dbReference type="ARBA" id="ARBA00023014"/>
    </source>
</evidence>
<dbReference type="Pfam" id="PF04055">
    <property type="entry name" value="Radical_SAM"/>
    <property type="match status" value="1"/>
</dbReference>
<feature type="binding site" evidence="8">
    <location>
        <begin position="43"/>
        <end position="45"/>
    </location>
    <ligand>
        <name>S-adenosyl-L-methionine</name>
        <dbReference type="ChEBI" id="CHEBI:59789"/>
    </ligand>
</feature>
<evidence type="ECO:0000256" key="7">
    <source>
        <dbReference type="ARBA" id="ARBA00023239"/>
    </source>
</evidence>
<dbReference type="Gene3D" id="3.20.20.70">
    <property type="entry name" value="Aldolase class I"/>
    <property type="match status" value="1"/>
</dbReference>
<evidence type="ECO:0000256" key="5">
    <source>
        <dbReference type="ARBA" id="ARBA00023004"/>
    </source>
</evidence>
<feature type="binding site" evidence="8">
    <location>
        <position position="46"/>
    </location>
    <ligand>
        <name>Mg(2+)</name>
        <dbReference type="ChEBI" id="CHEBI:18420"/>
    </ligand>
</feature>
<dbReference type="SFLD" id="SFLDS00029">
    <property type="entry name" value="Radical_SAM"/>
    <property type="match status" value="1"/>
</dbReference>
<gene>
    <name evidence="8" type="primary">queE</name>
    <name evidence="10" type="ORF">EYM_00085</name>
</gene>
<keyword evidence="6 8" id="KW-0411">Iron-sulfur</keyword>
<dbReference type="AlphaFoldDB" id="A0A0U3F5I7"/>
<feature type="binding site" evidence="8">
    <location>
        <position position="76"/>
    </location>
    <ligand>
        <name>substrate</name>
    </ligand>
</feature>
<evidence type="ECO:0000256" key="2">
    <source>
        <dbReference type="ARBA" id="ARBA00022691"/>
    </source>
</evidence>
<organism evidence="10 11">
    <name type="scientific">Ignicoccus islandicus DSM 13165</name>
    <dbReference type="NCBI Taxonomy" id="940295"/>
    <lineage>
        <taxon>Archaea</taxon>
        <taxon>Thermoproteota</taxon>
        <taxon>Thermoprotei</taxon>
        <taxon>Desulfurococcales</taxon>
        <taxon>Desulfurococcaceae</taxon>
        <taxon>Ignicoccus</taxon>
    </lineage>
</organism>